<gene>
    <name evidence="1" type="ORF">A6769_04460</name>
</gene>
<dbReference type="PANTHER" id="PTHR10151">
    <property type="entry name" value="ECTONUCLEOTIDE PYROPHOSPHATASE/PHOSPHODIESTERASE"/>
    <property type="match status" value="1"/>
</dbReference>
<protein>
    <recommendedName>
        <fullName evidence="3">Phosphodiesterase</fullName>
    </recommendedName>
</protein>
<name>A0A367RTH1_NOSPU</name>
<dbReference type="EMBL" id="LXQE01000085">
    <property type="protein sequence ID" value="RCJ39825.1"/>
    <property type="molecule type" value="Genomic_DNA"/>
</dbReference>
<dbReference type="Proteomes" id="UP000252085">
    <property type="component" value="Unassembled WGS sequence"/>
</dbReference>
<dbReference type="GO" id="GO:0016787">
    <property type="term" value="F:hydrolase activity"/>
    <property type="evidence" value="ECO:0007669"/>
    <property type="project" value="UniProtKB-ARBA"/>
</dbReference>
<evidence type="ECO:0000313" key="1">
    <source>
        <dbReference type="EMBL" id="RCJ39825.1"/>
    </source>
</evidence>
<accession>A0A367RTH1</accession>
<organism evidence="1 2">
    <name type="scientific">Nostoc punctiforme NIES-2108</name>
    <dbReference type="NCBI Taxonomy" id="1356359"/>
    <lineage>
        <taxon>Bacteria</taxon>
        <taxon>Bacillati</taxon>
        <taxon>Cyanobacteriota</taxon>
        <taxon>Cyanophyceae</taxon>
        <taxon>Nostocales</taxon>
        <taxon>Nostocaceae</taxon>
        <taxon>Nostoc</taxon>
    </lineage>
</organism>
<dbReference type="SUPFAM" id="SSF53649">
    <property type="entry name" value="Alkaline phosphatase-like"/>
    <property type="match status" value="1"/>
</dbReference>
<evidence type="ECO:0000313" key="2">
    <source>
        <dbReference type="Proteomes" id="UP000252085"/>
    </source>
</evidence>
<reference evidence="1 2" key="1">
    <citation type="submission" date="2016-04" db="EMBL/GenBank/DDBJ databases">
        <authorList>
            <person name="Evans L.H."/>
            <person name="Alamgir A."/>
            <person name="Owens N."/>
            <person name="Weber N.D."/>
            <person name="Virtaneva K."/>
            <person name="Barbian K."/>
            <person name="Babar A."/>
            <person name="Rosenke K."/>
        </authorList>
    </citation>
    <scope>NUCLEOTIDE SEQUENCE [LARGE SCALE GENOMIC DNA]</scope>
    <source>
        <strain evidence="1">NIES-2108</strain>
    </source>
</reference>
<dbReference type="AlphaFoldDB" id="A0A367RTH1"/>
<comment type="caution">
    <text evidence="1">The sequence shown here is derived from an EMBL/GenBank/DDBJ whole genome shotgun (WGS) entry which is preliminary data.</text>
</comment>
<dbReference type="InterPro" id="IPR017850">
    <property type="entry name" value="Alkaline_phosphatase_core_sf"/>
</dbReference>
<dbReference type="Pfam" id="PF01663">
    <property type="entry name" value="Phosphodiest"/>
    <property type="match status" value="1"/>
</dbReference>
<dbReference type="PANTHER" id="PTHR10151:SF120">
    <property type="entry name" value="BIS(5'-ADENOSYL)-TRIPHOSPHATASE"/>
    <property type="match status" value="1"/>
</dbReference>
<sequence>MTRFSNSHLPTVLKTVIFSTVILTGQTFLQFNNSAATAASLYQHVLLLSVDGLHDADINDPLLQPYLPNINNLQANGVTYTNAFTSTPSDSFPGELNYLTGASPKTTGVYYDNSYSRSLLSKIGSSAGTGVLFDESIDKNPNLISGGGDFGKGSIDPSKLPVDSTGKPIYPHNYLNVNTIFEVAHDAGLHTAFIDKHPAYDLANGPSGKGIDDFYAPEINAKVALENGKLVDRSTAQNPSNLTFKTTTKSTSLTEAYDDLKVNALLNQIAGKDSQGITTPGTPAIFGMNFQALSVAQKDATSNGGIAADGTPSPGLINALEHTDASIGNIVNALKQQNLFDSTLVVLTAKHGQSPRQGTATLISENTFTDVLEKAGITVNHATQDDIGLFWLADQSQADTATTLLKNLKNPAINEILSGSTLQQAGFGNPLSDDRTPDFIIKLNPGYVISDSTKRAEHGGFSDDDTHVGLIAASGILASGFKGTIQTQAVKTTQIAVTALDALGLNPDLLQGAVKEGTKKLPGLGISDTHTVPEPNISLGLLSFMGLMLTASLWKQRKQIS</sequence>
<proteinExistence type="predicted"/>
<dbReference type="InterPro" id="IPR002591">
    <property type="entry name" value="Phosphodiest/P_Trfase"/>
</dbReference>
<dbReference type="Gene3D" id="3.40.720.10">
    <property type="entry name" value="Alkaline Phosphatase, subunit A"/>
    <property type="match status" value="1"/>
</dbReference>
<evidence type="ECO:0008006" key="3">
    <source>
        <dbReference type="Google" id="ProtNLM"/>
    </source>
</evidence>